<dbReference type="GO" id="GO:0012505">
    <property type="term" value="C:endomembrane system"/>
    <property type="evidence" value="ECO:0007669"/>
    <property type="project" value="TreeGrafter"/>
</dbReference>
<dbReference type="Gene3D" id="3.40.525.10">
    <property type="entry name" value="CRAL-TRIO lipid binding domain"/>
    <property type="match status" value="1"/>
</dbReference>
<gene>
    <name evidence="2" type="ORF">B4U79_17694</name>
</gene>
<organism evidence="2 3">
    <name type="scientific">Dinothrombium tinctorium</name>
    <dbReference type="NCBI Taxonomy" id="1965070"/>
    <lineage>
        <taxon>Eukaryota</taxon>
        <taxon>Metazoa</taxon>
        <taxon>Ecdysozoa</taxon>
        <taxon>Arthropoda</taxon>
        <taxon>Chelicerata</taxon>
        <taxon>Arachnida</taxon>
        <taxon>Acari</taxon>
        <taxon>Acariformes</taxon>
        <taxon>Trombidiformes</taxon>
        <taxon>Prostigmata</taxon>
        <taxon>Anystina</taxon>
        <taxon>Parasitengona</taxon>
        <taxon>Trombidioidea</taxon>
        <taxon>Trombidiidae</taxon>
        <taxon>Dinothrombium</taxon>
    </lineage>
</organism>
<evidence type="ECO:0000313" key="3">
    <source>
        <dbReference type="Proteomes" id="UP000285301"/>
    </source>
</evidence>
<reference evidence="2 3" key="1">
    <citation type="journal article" date="2018" name="Gigascience">
        <title>Genomes of trombidid mites reveal novel predicted allergens and laterally-transferred genes associated with secondary metabolism.</title>
        <authorList>
            <person name="Dong X."/>
            <person name="Chaisiri K."/>
            <person name="Xia D."/>
            <person name="Armstrong S.D."/>
            <person name="Fang Y."/>
            <person name="Donnelly M.J."/>
            <person name="Kadowaki T."/>
            <person name="McGarry J.W."/>
            <person name="Darby A.C."/>
            <person name="Makepeace B.L."/>
        </authorList>
    </citation>
    <scope>NUCLEOTIDE SEQUENCE [LARGE SCALE GENOMIC DNA]</scope>
    <source>
        <strain evidence="2">UoL-WK</strain>
    </source>
</reference>
<sequence>MIRKLVKRISSKSLFENIEEYDKVAKIQAALLTMWKQDSELFDELDVQNIIWNKVYLHRFLLRQHGNVKKTIEMVKETLIWRKEKRIPHIIPSAVPREIYDLGPMITHGTDRDGNVVLYIRLKCLFVIEETKESNIRLLMARVFSTFEEGLANNKGFVLFYDATDVTMANYHLAEALDAFRIFQKYVPSGLTKIVFYNLTWYARSLIKPAFALLQNELRKMLHFVNKNDVDKIISPKSLPPFITDPATKYKIPRPPDVKDIDHCDLELIGVKLEDREAYKAFIEKLLDYYNIC</sequence>
<dbReference type="InterPro" id="IPR001251">
    <property type="entry name" value="CRAL-TRIO_dom"/>
</dbReference>
<protein>
    <submittedName>
        <fullName evidence="2">Motile sperm domain-containing protein 2-like protein</fullName>
    </submittedName>
</protein>
<accession>A0A3S3P761</accession>
<dbReference type="EMBL" id="NCKU01002533">
    <property type="protein sequence ID" value="RWS09385.1"/>
    <property type="molecule type" value="Genomic_DNA"/>
</dbReference>
<dbReference type="AlphaFoldDB" id="A0A3S3P761"/>
<dbReference type="SUPFAM" id="SSF52087">
    <property type="entry name" value="CRAL/TRIO domain"/>
    <property type="match status" value="1"/>
</dbReference>
<dbReference type="PROSITE" id="PS50191">
    <property type="entry name" value="CRAL_TRIO"/>
    <property type="match status" value="1"/>
</dbReference>
<dbReference type="SMART" id="SM00516">
    <property type="entry name" value="SEC14"/>
    <property type="match status" value="1"/>
</dbReference>
<proteinExistence type="predicted"/>
<dbReference type="Proteomes" id="UP000285301">
    <property type="component" value="Unassembled WGS sequence"/>
</dbReference>
<dbReference type="InterPro" id="IPR036273">
    <property type="entry name" value="CRAL/TRIO_N_dom_sf"/>
</dbReference>
<dbReference type="SUPFAM" id="SSF46938">
    <property type="entry name" value="CRAL/TRIO N-terminal domain"/>
    <property type="match status" value="1"/>
</dbReference>
<evidence type="ECO:0000259" key="1">
    <source>
        <dbReference type="PROSITE" id="PS50191"/>
    </source>
</evidence>
<keyword evidence="3" id="KW-1185">Reference proteome</keyword>
<name>A0A3S3P761_9ACAR</name>
<evidence type="ECO:0000313" key="2">
    <source>
        <dbReference type="EMBL" id="RWS09385.1"/>
    </source>
</evidence>
<dbReference type="OrthoDB" id="75724at2759"/>
<feature type="domain" description="CRAL-TRIO" evidence="1">
    <location>
        <begin position="95"/>
        <end position="251"/>
    </location>
</feature>
<comment type="caution">
    <text evidence="2">The sequence shown here is derived from an EMBL/GenBank/DDBJ whole genome shotgun (WGS) entry which is preliminary data.</text>
</comment>
<dbReference type="GO" id="GO:0140284">
    <property type="term" value="C:endoplasmic reticulum-endosome membrane contact site"/>
    <property type="evidence" value="ECO:0007669"/>
    <property type="project" value="TreeGrafter"/>
</dbReference>
<dbReference type="Pfam" id="PF00650">
    <property type="entry name" value="CRAL_TRIO"/>
    <property type="match status" value="1"/>
</dbReference>
<dbReference type="CDD" id="cd00170">
    <property type="entry name" value="SEC14"/>
    <property type="match status" value="1"/>
</dbReference>
<dbReference type="PANTHER" id="PTHR46384">
    <property type="entry name" value="MOTILE SPERM DOMAIN-CONTAINING PROTEIN 2"/>
    <property type="match status" value="1"/>
</dbReference>
<dbReference type="InterPro" id="IPR036865">
    <property type="entry name" value="CRAL-TRIO_dom_sf"/>
</dbReference>
<dbReference type="InterPro" id="IPR053012">
    <property type="entry name" value="ER-organelle_contact"/>
</dbReference>
<dbReference type="PANTHER" id="PTHR46384:SF1">
    <property type="entry name" value="MOTILE SPERM DOMAIN-CONTAINING PROTEIN 2"/>
    <property type="match status" value="1"/>
</dbReference>